<dbReference type="Gene3D" id="1.20.1280.50">
    <property type="match status" value="1"/>
</dbReference>
<evidence type="ECO:0000259" key="1">
    <source>
        <dbReference type="Pfam" id="PF00646"/>
    </source>
</evidence>
<dbReference type="InterPro" id="IPR036047">
    <property type="entry name" value="F-box-like_dom_sf"/>
</dbReference>
<comment type="caution">
    <text evidence="3">The sequence shown here is derived from an EMBL/GenBank/DDBJ whole genome shotgun (WGS) entry which is preliminary data.</text>
</comment>
<dbReference type="Gramene" id="TVT97787">
    <property type="protein sequence ID" value="TVT97787"/>
    <property type="gene ID" value="EJB05_56946"/>
</dbReference>
<dbReference type="CDD" id="cd22157">
    <property type="entry name" value="F-box_AtFBW1-like"/>
    <property type="match status" value="1"/>
</dbReference>
<gene>
    <name evidence="3" type="ORF">EJB05_56946</name>
</gene>
<evidence type="ECO:0000313" key="3">
    <source>
        <dbReference type="EMBL" id="TVT97787.1"/>
    </source>
</evidence>
<keyword evidence="4" id="KW-1185">Reference proteome</keyword>
<organism evidence="3 4">
    <name type="scientific">Eragrostis curvula</name>
    <name type="common">weeping love grass</name>
    <dbReference type="NCBI Taxonomy" id="38414"/>
    <lineage>
        <taxon>Eukaryota</taxon>
        <taxon>Viridiplantae</taxon>
        <taxon>Streptophyta</taxon>
        <taxon>Embryophyta</taxon>
        <taxon>Tracheophyta</taxon>
        <taxon>Spermatophyta</taxon>
        <taxon>Magnoliopsida</taxon>
        <taxon>Liliopsida</taxon>
        <taxon>Poales</taxon>
        <taxon>Poaceae</taxon>
        <taxon>PACMAD clade</taxon>
        <taxon>Chloridoideae</taxon>
        <taxon>Eragrostideae</taxon>
        <taxon>Eragrostidinae</taxon>
        <taxon>Eragrostis</taxon>
    </lineage>
</organism>
<dbReference type="PANTHER" id="PTHR31672:SF13">
    <property type="entry name" value="F-BOX PROTEIN CPR30-LIKE"/>
    <property type="match status" value="1"/>
</dbReference>
<evidence type="ECO:0000313" key="4">
    <source>
        <dbReference type="Proteomes" id="UP000324897"/>
    </source>
</evidence>
<dbReference type="SUPFAM" id="SSF81383">
    <property type="entry name" value="F-box domain"/>
    <property type="match status" value="1"/>
</dbReference>
<dbReference type="OrthoDB" id="5319261at2759"/>
<dbReference type="Pfam" id="PF08268">
    <property type="entry name" value="FBA_3"/>
    <property type="match status" value="1"/>
</dbReference>
<dbReference type="PANTHER" id="PTHR31672">
    <property type="entry name" value="BNACNNG10540D PROTEIN"/>
    <property type="match status" value="1"/>
</dbReference>
<dbReference type="NCBIfam" id="TIGR01640">
    <property type="entry name" value="F_box_assoc_1"/>
    <property type="match status" value="1"/>
</dbReference>
<reference evidence="3 4" key="1">
    <citation type="journal article" date="2019" name="Sci. Rep.">
        <title>A high-quality genome of Eragrostis curvula grass provides insights into Poaceae evolution and supports new strategies to enhance forage quality.</title>
        <authorList>
            <person name="Carballo J."/>
            <person name="Santos B.A.C.M."/>
            <person name="Zappacosta D."/>
            <person name="Garbus I."/>
            <person name="Selva J.P."/>
            <person name="Gallo C.A."/>
            <person name="Diaz A."/>
            <person name="Albertini E."/>
            <person name="Caccamo M."/>
            <person name="Echenique V."/>
        </authorList>
    </citation>
    <scope>NUCLEOTIDE SEQUENCE [LARGE SCALE GENOMIC DNA]</scope>
    <source>
        <strain evidence="4">cv. Victoria</strain>
        <tissue evidence="3">Leaf</tissue>
    </source>
</reference>
<dbReference type="Proteomes" id="UP000324897">
    <property type="component" value="Unassembled WGS sequence"/>
</dbReference>
<dbReference type="AlphaFoldDB" id="A0A5J9SEU5"/>
<dbReference type="InterPro" id="IPR001810">
    <property type="entry name" value="F-box_dom"/>
</dbReference>
<sequence length="494" mass="55614">MRRLFVTVGRRRRPRQPCVSATGGDGVKRCKGHLIDTIPESINDEIVWEILIRLPVASLAKFKTVSKAWHSLISDPVFVRAHLQCSKQKQRRNPASFLISPQVLLDPGPPETFSTNVRFYQWHMEEDTKSKAAEAELVYGRLVQPGEFGLVCFMAHCDGLVLLPTNTKAYVFNPMTQDSIALPASKRNKMYYHRCLPIGLGFDASTGKYKVARFFYRSDAVAISKMGMEVFTINGEEGSWRETVVDPPYPILHSQTATHVNGCLYYFIDKKNQQRPPQGLLRFSLKDETFGVTPLLTNTYPQVEDEDIFVNELNGDLCATFFCKVVRRVLIFVTTDVIHPSWYCCYAINVQEQCYPMASLGSRVILLRGGNGLFRYNLEADRVEKDGEFDMNDMRFLGPCEDTLGRAWDDVDYFDPFPCVAALSALTSGARLPVFPSLHVDKCKVATPSKTNSPGTKGRFLLILIGPFISTVDLPKVASITVNLSIELPREVQQ</sequence>
<dbReference type="EMBL" id="RWGY01000943">
    <property type="protein sequence ID" value="TVT97787.1"/>
    <property type="molecule type" value="Genomic_DNA"/>
</dbReference>
<dbReference type="InterPro" id="IPR017451">
    <property type="entry name" value="F-box-assoc_interact_dom"/>
</dbReference>
<accession>A0A5J9SEU5</accession>
<proteinExistence type="predicted"/>
<evidence type="ECO:0000259" key="2">
    <source>
        <dbReference type="Pfam" id="PF08268"/>
    </source>
</evidence>
<feature type="domain" description="F-box associated beta-propeller type 3" evidence="2">
    <location>
        <begin position="149"/>
        <end position="297"/>
    </location>
</feature>
<dbReference type="Pfam" id="PF00646">
    <property type="entry name" value="F-box"/>
    <property type="match status" value="1"/>
</dbReference>
<dbReference type="InterPro" id="IPR013187">
    <property type="entry name" value="F-box-assoc_dom_typ3"/>
</dbReference>
<dbReference type="InterPro" id="IPR050796">
    <property type="entry name" value="SCF_F-box_component"/>
</dbReference>
<protein>
    <submittedName>
        <fullName evidence="3">Uncharacterized protein</fullName>
    </submittedName>
</protein>
<feature type="domain" description="F-box" evidence="1">
    <location>
        <begin position="42"/>
        <end position="78"/>
    </location>
</feature>
<name>A0A5J9SEU5_9POAL</name>